<comment type="subcellular location">
    <subcellularLocation>
        <location evidence="10">Cell inner membrane</location>
    </subcellularLocation>
    <subcellularLocation>
        <location evidence="2">Cell membrane</location>
        <topology evidence="2">Single-pass membrane protein</topology>
    </subcellularLocation>
</comment>
<evidence type="ECO:0000256" key="7">
    <source>
        <dbReference type="ARBA" id="ARBA00022779"/>
    </source>
</evidence>
<keyword evidence="11" id="KW-0966">Cell projection</keyword>
<keyword evidence="12" id="KW-1185">Reference proteome</keyword>
<accession>A0A511QDF5</accession>
<feature type="transmembrane region" description="Helical" evidence="10">
    <location>
        <begin position="7"/>
        <end position="33"/>
    </location>
</feature>
<proteinExistence type="inferred from homology"/>
<evidence type="ECO:0000313" key="12">
    <source>
        <dbReference type="Proteomes" id="UP000321922"/>
    </source>
</evidence>
<keyword evidence="7 10" id="KW-0283">Flagellar rotation</keyword>
<dbReference type="GO" id="GO:0009425">
    <property type="term" value="C:bacterial-type flagellum basal body"/>
    <property type="evidence" value="ECO:0007669"/>
    <property type="project" value="InterPro"/>
</dbReference>
<dbReference type="InterPro" id="IPR005503">
    <property type="entry name" value="FliL"/>
</dbReference>
<evidence type="ECO:0000256" key="6">
    <source>
        <dbReference type="ARBA" id="ARBA00022692"/>
    </source>
</evidence>
<dbReference type="PANTHER" id="PTHR35091">
    <property type="entry name" value="FLAGELLAR PROTEIN FLIL"/>
    <property type="match status" value="1"/>
</dbReference>
<evidence type="ECO:0000256" key="10">
    <source>
        <dbReference type="RuleBase" id="RU364125"/>
    </source>
</evidence>
<dbReference type="Proteomes" id="UP000321922">
    <property type="component" value="Unassembled WGS sequence"/>
</dbReference>
<reference evidence="11 12" key="1">
    <citation type="submission" date="2019-07" db="EMBL/GenBank/DDBJ databases">
        <title>Whole genome shotgun sequence of Vibrio sagamiensis NBRC 104589.</title>
        <authorList>
            <person name="Hosoyama A."/>
            <person name="Uohara A."/>
            <person name="Ohji S."/>
            <person name="Ichikawa N."/>
        </authorList>
    </citation>
    <scope>NUCLEOTIDE SEQUENCE [LARGE SCALE GENOMIC DNA]</scope>
    <source>
        <strain evidence="11 12">NBRC 104589</strain>
    </source>
</reference>
<keyword evidence="6 10" id="KW-0812">Transmembrane</keyword>
<gene>
    <name evidence="11" type="primary">lafL</name>
    <name evidence="11" type="ORF">VSA01S_13090</name>
</gene>
<evidence type="ECO:0000256" key="5">
    <source>
        <dbReference type="ARBA" id="ARBA00022500"/>
    </source>
</evidence>
<keyword evidence="9 10" id="KW-0472">Membrane</keyword>
<sequence>MMTKKQMILLFISMIITITLVSFAVVTGSIWYLTQQKNLLNIDEGASQLSQFFDKEELASKEPRFHTLDKIIVSIKGEKRSHFVMLELAIETRRPEQMKNIDHYLPVVQNAMIKVFSQKSLDELQQADAIEYLQAEAKQTLLETFAKTDLVRDIDDVLVTKFVIQ</sequence>
<comment type="caution">
    <text evidence="11">The sequence shown here is derived from an EMBL/GenBank/DDBJ whole genome shotgun (WGS) entry which is preliminary data.</text>
</comment>
<evidence type="ECO:0000256" key="3">
    <source>
        <dbReference type="ARBA" id="ARBA00008281"/>
    </source>
</evidence>
<evidence type="ECO:0000256" key="1">
    <source>
        <dbReference type="ARBA" id="ARBA00002254"/>
    </source>
</evidence>
<evidence type="ECO:0000256" key="4">
    <source>
        <dbReference type="ARBA" id="ARBA00022475"/>
    </source>
</evidence>
<evidence type="ECO:0000256" key="8">
    <source>
        <dbReference type="ARBA" id="ARBA00022989"/>
    </source>
</evidence>
<dbReference type="GO" id="GO:0071978">
    <property type="term" value="P:bacterial-type flagellum-dependent swarming motility"/>
    <property type="evidence" value="ECO:0007669"/>
    <property type="project" value="TreeGrafter"/>
</dbReference>
<keyword evidence="5 10" id="KW-0145">Chemotaxis</keyword>
<keyword evidence="11" id="KW-0282">Flagellum</keyword>
<keyword evidence="4" id="KW-1003">Cell membrane</keyword>
<dbReference type="Pfam" id="PF03748">
    <property type="entry name" value="FliL"/>
    <property type="match status" value="1"/>
</dbReference>
<keyword evidence="8 10" id="KW-1133">Transmembrane helix</keyword>
<comment type="similarity">
    <text evidence="3 10">Belongs to the FliL family.</text>
</comment>
<dbReference type="GO" id="GO:0005886">
    <property type="term" value="C:plasma membrane"/>
    <property type="evidence" value="ECO:0007669"/>
    <property type="project" value="UniProtKB-SubCell"/>
</dbReference>
<evidence type="ECO:0000313" key="11">
    <source>
        <dbReference type="EMBL" id="GEM75197.1"/>
    </source>
</evidence>
<name>A0A511QDF5_9VIBR</name>
<comment type="function">
    <text evidence="1 10">Controls the rotational direction of flagella during chemotaxis.</text>
</comment>
<dbReference type="GO" id="GO:0006935">
    <property type="term" value="P:chemotaxis"/>
    <property type="evidence" value="ECO:0007669"/>
    <property type="project" value="UniProtKB-KW"/>
</dbReference>
<keyword evidence="11" id="KW-0969">Cilium</keyword>
<evidence type="ECO:0000256" key="2">
    <source>
        <dbReference type="ARBA" id="ARBA00004162"/>
    </source>
</evidence>
<dbReference type="PANTHER" id="PTHR35091:SF2">
    <property type="entry name" value="FLAGELLAR PROTEIN FLIL"/>
    <property type="match status" value="1"/>
</dbReference>
<dbReference type="EMBL" id="BJXJ01000010">
    <property type="protein sequence ID" value="GEM75197.1"/>
    <property type="molecule type" value="Genomic_DNA"/>
</dbReference>
<dbReference type="AlphaFoldDB" id="A0A511QDF5"/>
<organism evidence="11 12">
    <name type="scientific">Vibrio sagamiensis NBRC 104589</name>
    <dbReference type="NCBI Taxonomy" id="1219064"/>
    <lineage>
        <taxon>Bacteria</taxon>
        <taxon>Pseudomonadati</taxon>
        <taxon>Pseudomonadota</taxon>
        <taxon>Gammaproteobacteria</taxon>
        <taxon>Vibrionales</taxon>
        <taxon>Vibrionaceae</taxon>
        <taxon>Vibrio</taxon>
    </lineage>
</organism>
<protein>
    <recommendedName>
        <fullName evidence="10">Flagellar protein FliL</fullName>
    </recommendedName>
</protein>
<evidence type="ECO:0000256" key="9">
    <source>
        <dbReference type="ARBA" id="ARBA00023136"/>
    </source>
</evidence>
<keyword evidence="10" id="KW-0997">Cell inner membrane</keyword>